<evidence type="ECO:0000313" key="1">
    <source>
        <dbReference type="EMBL" id="KAL0006522.1"/>
    </source>
</evidence>
<dbReference type="Proteomes" id="UP001459277">
    <property type="component" value="Unassembled WGS sequence"/>
</dbReference>
<evidence type="ECO:0000313" key="2">
    <source>
        <dbReference type="Proteomes" id="UP001459277"/>
    </source>
</evidence>
<comment type="caution">
    <text evidence="1">The sequence shown here is derived from an EMBL/GenBank/DDBJ whole genome shotgun (WGS) entry which is preliminary data.</text>
</comment>
<organism evidence="1 2">
    <name type="scientific">Lithocarpus litseifolius</name>
    <dbReference type="NCBI Taxonomy" id="425828"/>
    <lineage>
        <taxon>Eukaryota</taxon>
        <taxon>Viridiplantae</taxon>
        <taxon>Streptophyta</taxon>
        <taxon>Embryophyta</taxon>
        <taxon>Tracheophyta</taxon>
        <taxon>Spermatophyta</taxon>
        <taxon>Magnoliopsida</taxon>
        <taxon>eudicotyledons</taxon>
        <taxon>Gunneridae</taxon>
        <taxon>Pentapetalae</taxon>
        <taxon>rosids</taxon>
        <taxon>fabids</taxon>
        <taxon>Fagales</taxon>
        <taxon>Fagaceae</taxon>
        <taxon>Lithocarpus</taxon>
    </lineage>
</organism>
<protein>
    <submittedName>
        <fullName evidence="1">Uncharacterized protein</fullName>
    </submittedName>
</protein>
<dbReference type="EMBL" id="JAZDWU010000004">
    <property type="protein sequence ID" value="KAL0006522.1"/>
    <property type="molecule type" value="Genomic_DNA"/>
</dbReference>
<reference evidence="1 2" key="1">
    <citation type="submission" date="2024-01" db="EMBL/GenBank/DDBJ databases">
        <title>A telomere-to-telomere, gap-free genome of sweet tea (Lithocarpus litseifolius).</title>
        <authorList>
            <person name="Zhou J."/>
        </authorList>
    </citation>
    <scope>NUCLEOTIDE SEQUENCE [LARGE SCALE GENOMIC DNA]</scope>
    <source>
        <strain evidence="1">Zhou-2022a</strain>
        <tissue evidence="1">Leaf</tissue>
    </source>
</reference>
<sequence length="82" mass="9342">MEDLAHSWQRLSLSEREGPGCCLTSEESVTQFSIAASFTTKRALNVDSIARTFTPLWRAKKGFKIQKIGDHEMLFTFDTNEE</sequence>
<name>A0AAW2D7Z5_9ROSI</name>
<keyword evidence="2" id="KW-1185">Reference proteome</keyword>
<gene>
    <name evidence="1" type="ORF">SO802_014083</name>
</gene>
<dbReference type="AlphaFoldDB" id="A0AAW2D7Z5"/>
<proteinExistence type="predicted"/>
<accession>A0AAW2D7Z5</accession>